<evidence type="ECO:0000313" key="1">
    <source>
        <dbReference type="EMBL" id="TNN31247.1"/>
    </source>
</evidence>
<evidence type="ECO:0000313" key="2">
    <source>
        <dbReference type="Proteomes" id="UP000314294"/>
    </source>
</evidence>
<organism evidence="1 2">
    <name type="scientific">Liparis tanakae</name>
    <name type="common">Tanaka's snailfish</name>
    <dbReference type="NCBI Taxonomy" id="230148"/>
    <lineage>
        <taxon>Eukaryota</taxon>
        <taxon>Metazoa</taxon>
        <taxon>Chordata</taxon>
        <taxon>Craniata</taxon>
        <taxon>Vertebrata</taxon>
        <taxon>Euteleostomi</taxon>
        <taxon>Actinopterygii</taxon>
        <taxon>Neopterygii</taxon>
        <taxon>Teleostei</taxon>
        <taxon>Neoteleostei</taxon>
        <taxon>Acanthomorphata</taxon>
        <taxon>Eupercaria</taxon>
        <taxon>Perciformes</taxon>
        <taxon>Cottioidei</taxon>
        <taxon>Cottales</taxon>
        <taxon>Liparidae</taxon>
        <taxon>Liparis</taxon>
    </lineage>
</organism>
<dbReference type="Proteomes" id="UP000314294">
    <property type="component" value="Unassembled WGS sequence"/>
</dbReference>
<proteinExistence type="predicted"/>
<accession>A0A4Z2EQM8</accession>
<dbReference type="OrthoDB" id="8896415at2759"/>
<reference evidence="1 2" key="1">
    <citation type="submission" date="2019-03" db="EMBL/GenBank/DDBJ databases">
        <title>First draft genome of Liparis tanakae, snailfish: a comprehensive survey of snailfish specific genes.</title>
        <authorList>
            <person name="Kim W."/>
            <person name="Song I."/>
            <person name="Jeong J.-H."/>
            <person name="Kim D."/>
            <person name="Kim S."/>
            <person name="Ryu S."/>
            <person name="Song J.Y."/>
            <person name="Lee S.K."/>
        </authorList>
    </citation>
    <scope>NUCLEOTIDE SEQUENCE [LARGE SCALE GENOMIC DNA]</scope>
    <source>
        <tissue evidence="1">Muscle</tissue>
    </source>
</reference>
<protein>
    <submittedName>
        <fullName evidence="1">Uncharacterized protein</fullName>
    </submittedName>
</protein>
<gene>
    <name evidence="1" type="ORF">EYF80_058603</name>
</gene>
<dbReference type="AlphaFoldDB" id="A0A4Z2EQM8"/>
<dbReference type="EMBL" id="SRLO01003646">
    <property type="protein sequence ID" value="TNN31247.1"/>
    <property type="molecule type" value="Genomic_DNA"/>
</dbReference>
<comment type="caution">
    <text evidence="1">The sequence shown here is derived from an EMBL/GenBank/DDBJ whole genome shotgun (WGS) entry which is preliminary data.</text>
</comment>
<name>A0A4Z2EQM8_9TELE</name>
<keyword evidence="2" id="KW-1185">Reference proteome</keyword>
<sequence>METTSAGPNGLQFRSFTRRVSGWFHRRRLITGFTVSLHRFPGLSVLGVVDERPEFPERVLGKRTRAAWSVTQQNLRTQRAQQPDDSSFLTMGLSFSFSGSMAAGFLKLS</sequence>